<dbReference type="Pfam" id="PF13812">
    <property type="entry name" value="PPR_3"/>
    <property type="match status" value="1"/>
</dbReference>
<dbReference type="AlphaFoldDB" id="A0AAD5Q9C1"/>
<comment type="caution">
    <text evidence="4">The sequence shown here is derived from an EMBL/GenBank/DDBJ whole genome shotgun (WGS) entry which is preliminary data.</text>
</comment>
<feature type="compositionally biased region" description="Basic residues" evidence="3">
    <location>
        <begin position="58"/>
        <end position="69"/>
    </location>
</feature>
<accession>A0AAD5Q9C1</accession>
<dbReference type="Proteomes" id="UP001209570">
    <property type="component" value="Unassembled WGS sequence"/>
</dbReference>
<protein>
    <recommendedName>
        <fullName evidence="6">Pentacotripeptide-repeat region of PRORP domain-containing protein</fullName>
    </recommendedName>
</protein>
<name>A0AAD5Q9C1_PYTIN</name>
<evidence type="ECO:0000256" key="1">
    <source>
        <dbReference type="ARBA" id="ARBA00022737"/>
    </source>
</evidence>
<feature type="region of interest" description="Disordered" evidence="3">
    <location>
        <begin position="220"/>
        <end position="247"/>
    </location>
</feature>
<dbReference type="Pfam" id="PF01535">
    <property type="entry name" value="PPR"/>
    <property type="match status" value="1"/>
</dbReference>
<organism evidence="4 5">
    <name type="scientific">Pythium insidiosum</name>
    <name type="common">Pythiosis disease agent</name>
    <dbReference type="NCBI Taxonomy" id="114742"/>
    <lineage>
        <taxon>Eukaryota</taxon>
        <taxon>Sar</taxon>
        <taxon>Stramenopiles</taxon>
        <taxon>Oomycota</taxon>
        <taxon>Peronosporomycetes</taxon>
        <taxon>Pythiales</taxon>
        <taxon>Pythiaceae</taxon>
        <taxon>Pythium</taxon>
    </lineage>
</organism>
<feature type="compositionally biased region" description="Acidic residues" evidence="3">
    <location>
        <begin position="541"/>
        <end position="562"/>
    </location>
</feature>
<feature type="compositionally biased region" description="Low complexity" evidence="3">
    <location>
        <begin position="224"/>
        <end position="245"/>
    </location>
</feature>
<feature type="repeat" description="PPR" evidence="2">
    <location>
        <begin position="364"/>
        <end position="398"/>
    </location>
</feature>
<feature type="repeat" description="PPR" evidence="2">
    <location>
        <begin position="329"/>
        <end position="363"/>
    </location>
</feature>
<dbReference type="PANTHER" id="PTHR47447">
    <property type="entry name" value="OS03G0856100 PROTEIN"/>
    <property type="match status" value="1"/>
</dbReference>
<dbReference type="NCBIfam" id="TIGR00756">
    <property type="entry name" value="PPR"/>
    <property type="match status" value="4"/>
</dbReference>
<feature type="region of interest" description="Disordered" evidence="3">
    <location>
        <begin position="495"/>
        <end position="562"/>
    </location>
</feature>
<dbReference type="PANTHER" id="PTHR47447:SF17">
    <property type="entry name" value="OS12G0638900 PROTEIN"/>
    <property type="match status" value="1"/>
</dbReference>
<proteinExistence type="predicted"/>
<dbReference type="InterPro" id="IPR002885">
    <property type="entry name" value="PPR_rpt"/>
</dbReference>
<reference evidence="4" key="1">
    <citation type="submission" date="2021-12" db="EMBL/GenBank/DDBJ databases">
        <title>Prjna785345.</title>
        <authorList>
            <person name="Rujirawat T."/>
            <person name="Krajaejun T."/>
        </authorList>
    </citation>
    <scope>NUCLEOTIDE SEQUENCE</scope>
    <source>
        <strain evidence="4">Pi057C3</strain>
    </source>
</reference>
<dbReference type="InterPro" id="IPR011990">
    <property type="entry name" value="TPR-like_helical_dom_sf"/>
</dbReference>
<dbReference type="Gene3D" id="1.25.40.10">
    <property type="entry name" value="Tetratricopeptide repeat domain"/>
    <property type="match status" value="4"/>
</dbReference>
<dbReference type="PROSITE" id="PS51375">
    <property type="entry name" value="PPR"/>
    <property type="match status" value="5"/>
</dbReference>
<evidence type="ECO:0000256" key="3">
    <source>
        <dbReference type="SAM" id="MobiDB-lite"/>
    </source>
</evidence>
<feature type="repeat" description="PPR" evidence="2">
    <location>
        <begin position="678"/>
        <end position="708"/>
    </location>
</feature>
<evidence type="ECO:0000256" key="2">
    <source>
        <dbReference type="PROSITE-ProRule" id="PRU00708"/>
    </source>
</evidence>
<evidence type="ECO:0000313" key="4">
    <source>
        <dbReference type="EMBL" id="KAJ0398450.1"/>
    </source>
</evidence>
<evidence type="ECO:0000313" key="5">
    <source>
        <dbReference type="Proteomes" id="UP001209570"/>
    </source>
</evidence>
<dbReference type="Pfam" id="PF13041">
    <property type="entry name" value="PPR_2"/>
    <property type="match status" value="3"/>
</dbReference>
<feature type="repeat" description="PPR" evidence="2">
    <location>
        <begin position="436"/>
        <end position="470"/>
    </location>
</feature>
<keyword evidence="5" id="KW-1185">Reference proteome</keyword>
<evidence type="ECO:0008006" key="6">
    <source>
        <dbReference type="Google" id="ProtNLM"/>
    </source>
</evidence>
<gene>
    <name evidence="4" type="ORF">P43SY_006174</name>
</gene>
<keyword evidence="1" id="KW-0677">Repeat</keyword>
<dbReference type="EMBL" id="JAKCXM010000215">
    <property type="protein sequence ID" value="KAJ0398450.1"/>
    <property type="molecule type" value="Genomic_DNA"/>
</dbReference>
<feature type="region of interest" description="Disordered" evidence="3">
    <location>
        <begin position="55"/>
        <end position="79"/>
    </location>
</feature>
<feature type="compositionally biased region" description="Basic and acidic residues" evidence="3">
    <location>
        <begin position="70"/>
        <end position="79"/>
    </location>
</feature>
<sequence length="818" mass="92288">MLRPSALRRALPALLASAAQPPRWLGAAAAVASISTTRVLEKRRGGNSAFVVKSSKFGGRKPGMRKKDKLKADTGPHKTHLDRMRELKSLDQANSRNERLWNELERDESFNRELDAVYDYLKNLGPEGDYVYRADPSLTELDENDVLAKLNALAMQDPAVLAEVEQRKREEAMGDDDASLQTPHELSVDDYNFLMRVYAEKGLAAQANALLSRMEKNLPQQGFAPSSTTTTTTSATELAAPSTSLDDVPHRIAPDAKTYMYYIVSLAGGEPSASAPAQAVRTLGRMKERGVVPDVHVYNSVMNVCAKAQRMTWAYNIMEKMQLAGLTPDRASFTILMQAAIAEGALDKAFETFHLMRSRVTEPDAVAFTTLIHGYAKVGRIERAINLYEDLLDSGLTPTPLTFNALILACAKSHYFAHKAVEFYHEMQELYDYYPDLFTYNNVLHACAKQGDIVQAEDILRHMRQHHVPLDTRTYNTLLNVYARAQVKRVVAQAPRNKAPPAPLEEIHQEPLEYDDDGREVDMTRPFKDVTSPKNWNYDGTFDEEEEDEDEDEHDQDSELYDDDDAMEAAGDGEMTPEERAALDAIRRQDALARREPEDPFAAGLTPQPMDLSDFGRFQTRNIARAEELFREMTQQQQLPVSVVTLTTMLAVYANALRLGRAETFFREAFTQHDVAPNSHTYRCLMQMYVRAKRTDRAEALLAELQRKIEDGDVDADAVTFGLLVDHYARRKLLRKALVLLETTDAMQLPLQERHYKKVRRLTERFGIFTELIPEDPDAYLTAGSKAALTEKRKVRAEVLAYNRKVGKRFLLPASVTE</sequence>
<feature type="repeat" description="PPR" evidence="2">
    <location>
        <begin position="294"/>
        <end position="328"/>
    </location>
</feature>